<evidence type="ECO:0000313" key="14">
    <source>
        <dbReference type="Proteomes" id="UP001237642"/>
    </source>
</evidence>
<evidence type="ECO:0000256" key="10">
    <source>
        <dbReference type="ARBA" id="ARBA00023212"/>
    </source>
</evidence>
<reference evidence="13" key="1">
    <citation type="submission" date="2023-02" db="EMBL/GenBank/DDBJ databases">
        <title>Genome of toxic invasive species Heracleum sosnowskyi carries increased number of genes despite the absence of recent whole-genome duplications.</title>
        <authorList>
            <person name="Schelkunov M."/>
            <person name="Shtratnikova V."/>
            <person name="Makarenko M."/>
            <person name="Klepikova A."/>
            <person name="Omelchenko D."/>
            <person name="Novikova G."/>
            <person name="Obukhova E."/>
            <person name="Bogdanov V."/>
            <person name="Penin A."/>
            <person name="Logacheva M."/>
        </authorList>
    </citation>
    <scope>NUCLEOTIDE SEQUENCE</scope>
    <source>
        <strain evidence="13">Hsosn_3</strain>
        <tissue evidence="13">Leaf</tissue>
    </source>
</reference>
<keyword evidence="8" id="KW-0498">Mitosis</keyword>
<accession>A0AAD8IRA7</accession>
<evidence type="ECO:0000256" key="8">
    <source>
        <dbReference type="ARBA" id="ARBA00022776"/>
    </source>
</evidence>
<protein>
    <submittedName>
        <fullName evidence="13">Spindle and kinetochore-associated protein 3</fullName>
    </submittedName>
</protein>
<gene>
    <name evidence="13" type="ORF">POM88_017931</name>
</gene>
<keyword evidence="10" id="KW-0206">Cytoskeleton</keyword>
<keyword evidence="12" id="KW-0137">Centromere</keyword>
<evidence type="ECO:0000256" key="4">
    <source>
        <dbReference type="ARBA" id="ARBA00022454"/>
    </source>
</evidence>
<organism evidence="13 14">
    <name type="scientific">Heracleum sosnowskyi</name>
    <dbReference type="NCBI Taxonomy" id="360622"/>
    <lineage>
        <taxon>Eukaryota</taxon>
        <taxon>Viridiplantae</taxon>
        <taxon>Streptophyta</taxon>
        <taxon>Embryophyta</taxon>
        <taxon>Tracheophyta</taxon>
        <taxon>Spermatophyta</taxon>
        <taxon>Magnoliopsida</taxon>
        <taxon>eudicotyledons</taxon>
        <taxon>Gunneridae</taxon>
        <taxon>Pentapetalae</taxon>
        <taxon>asterids</taxon>
        <taxon>campanulids</taxon>
        <taxon>Apiales</taxon>
        <taxon>Apiaceae</taxon>
        <taxon>Apioideae</taxon>
        <taxon>apioid superclade</taxon>
        <taxon>Tordylieae</taxon>
        <taxon>Tordyliinae</taxon>
        <taxon>Heracleum</taxon>
    </lineage>
</organism>
<dbReference type="Proteomes" id="UP001237642">
    <property type="component" value="Unassembled WGS sequence"/>
</dbReference>
<name>A0AAD8IRA7_9APIA</name>
<evidence type="ECO:0000256" key="7">
    <source>
        <dbReference type="ARBA" id="ARBA00022701"/>
    </source>
</evidence>
<dbReference type="InterPro" id="IPR033341">
    <property type="entry name" value="SKA3"/>
</dbReference>
<evidence type="ECO:0000256" key="6">
    <source>
        <dbReference type="ARBA" id="ARBA00022618"/>
    </source>
</evidence>
<evidence type="ECO:0000256" key="1">
    <source>
        <dbReference type="ARBA" id="ARBA00004186"/>
    </source>
</evidence>
<keyword evidence="6" id="KW-0132">Cell division</keyword>
<keyword evidence="4" id="KW-0158">Chromosome</keyword>
<sequence length="282" mass="31518">MDDSIAKLGKTLGGFCRNLENSCDALKQSIDRRPIPLDSASTNFIRCLNTRVSSTSTDLNLLHSMSFDTVSFEELLGHCNEIYKKNHTDLLHLQDRLLSFGYTPEGDTEEVDEDEEDCYLEISPPRSSLQAIQDDNLFDDSMSLQNLGLSDACLATIASQANNSIQMEEEYQASTKLFELIEDDLESSEGSRSLITVSQDEYASLPSYMKILASWEDMVSAVEKLNASFAMKEKFQGSYFFGQEEIASLGLGPKGRSYVLMLLRMNKLVVENVDGSVSYRVL</sequence>
<keyword evidence="9" id="KW-0995">Kinetochore</keyword>
<dbReference type="GO" id="GO:0000940">
    <property type="term" value="C:outer kinetochore"/>
    <property type="evidence" value="ECO:0007669"/>
    <property type="project" value="InterPro"/>
</dbReference>
<evidence type="ECO:0000256" key="12">
    <source>
        <dbReference type="ARBA" id="ARBA00023328"/>
    </source>
</evidence>
<comment type="similarity">
    <text evidence="3">Belongs to the SKA3 family.</text>
</comment>
<dbReference type="EMBL" id="JAUIZM010000004">
    <property type="protein sequence ID" value="KAK1389753.1"/>
    <property type="molecule type" value="Genomic_DNA"/>
</dbReference>
<dbReference type="PANTHER" id="PTHR48118:SF1">
    <property type="entry name" value="SPINDLE AND KINETOCHORE-ASSOCIATED PROTEIN 3"/>
    <property type="match status" value="1"/>
</dbReference>
<dbReference type="GO" id="GO:0005876">
    <property type="term" value="C:spindle microtubule"/>
    <property type="evidence" value="ECO:0007669"/>
    <property type="project" value="TreeGrafter"/>
</dbReference>
<proteinExistence type="inferred from homology"/>
<dbReference type="GO" id="GO:0051301">
    <property type="term" value="P:cell division"/>
    <property type="evidence" value="ECO:0007669"/>
    <property type="project" value="UniProtKB-KW"/>
</dbReference>
<dbReference type="GO" id="GO:0007059">
    <property type="term" value="P:chromosome segregation"/>
    <property type="evidence" value="ECO:0007669"/>
    <property type="project" value="InterPro"/>
</dbReference>
<dbReference type="AlphaFoldDB" id="A0AAD8IRA7"/>
<keyword evidence="5" id="KW-0963">Cytoplasm</keyword>
<keyword evidence="7" id="KW-0493">Microtubule</keyword>
<evidence type="ECO:0000256" key="3">
    <source>
        <dbReference type="ARBA" id="ARBA00007716"/>
    </source>
</evidence>
<comment type="caution">
    <text evidence="13">The sequence shown here is derived from an EMBL/GenBank/DDBJ whole genome shotgun (WGS) entry which is preliminary data.</text>
</comment>
<keyword evidence="11" id="KW-0131">Cell cycle</keyword>
<comment type="subcellular location">
    <subcellularLocation>
        <location evidence="2">Chromosome</location>
        <location evidence="2">Centromere</location>
        <location evidence="2">Kinetochore</location>
    </subcellularLocation>
    <subcellularLocation>
        <location evidence="1">Cytoplasm</location>
        <location evidence="1">Cytoskeleton</location>
        <location evidence="1">Spindle</location>
    </subcellularLocation>
</comment>
<dbReference type="GO" id="GO:0000278">
    <property type="term" value="P:mitotic cell cycle"/>
    <property type="evidence" value="ECO:0007669"/>
    <property type="project" value="TreeGrafter"/>
</dbReference>
<evidence type="ECO:0000313" key="13">
    <source>
        <dbReference type="EMBL" id="KAK1389753.1"/>
    </source>
</evidence>
<keyword evidence="14" id="KW-1185">Reference proteome</keyword>
<evidence type="ECO:0000256" key="5">
    <source>
        <dbReference type="ARBA" id="ARBA00022490"/>
    </source>
</evidence>
<evidence type="ECO:0000256" key="2">
    <source>
        <dbReference type="ARBA" id="ARBA00004629"/>
    </source>
</evidence>
<evidence type="ECO:0000256" key="11">
    <source>
        <dbReference type="ARBA" id="ARBA00023306"/>
    </source>
</evidence>
<evidence type="ECO:0000256" key="9">
    <source>
        <dbReference type="ARBA" id="ARBA00022838"/>
    </source>
</evidence>
<dbReference type="PANTHER" id="PTHR48118">
    <property type="entry name" value="SPINDLE AND KINETOCHORE-ASSOCIATED PROTEIN 3"/>
    <property type="match status" value="1"/>
</dbReference>
<reference evidence="13" key="2">
    <citation type="submission" date="2023-05" db="EMBL/GenBank/DDBJ databases">
        <authorList>
            <person name="Schelkunov M.I."/>
        </authorList>
    </citation>
    <scope>NUCLEOTIDE SEQUENCE</scope>
    <source>
        <strain evidence="13">Hsosn_3</strain>
        <tissue evidence="13">Leaf</tissue>
    </source>
</reference>